<evidence type="ECO:0000313" key="1">
    <source>
        <dbReference type="EMBL" id="KAH0909385.1"/>
    </source>
</evidence>
<accession>A0ABQ8BYP0</accession>
<name>A0ABQ8BYP0_BRANA</name>
<evidence type="ECO:0000313" key="2">
    <source>
        <dbReference type="Proteomes" id="UP000824890"/>
    </source>
</evidence>
<reference evidence="1 2" key="1">
    <citation type="submission" date="2021-05" db="EMBL/GenBank/DDBJ databases">
        <title>Genome Assembly of Synthetic Allotetraploid Brassica napus Reveals Homoeologous Exchanges between Subgenomes.</title>
        <authorList>
            <person name="Davis J.T."/>
        </authorList>
    </citation>
    <scope>NUCLEOTIDE SEQUENCE [LARGE SCALE GENOMIC DNA]</scope>
    <source>
        <strain evidence="2">cv. Da-Ae</strain>
        <tissue evidence="1">Seedling</tissue>
    </source>
</reference>
<protein>
    <submittedName>
        <fullName evidence="1">Uncharacterized protein</fullName>
    </submittedName>
</protein>
<sequence>MCTISKPHAWPSLKFYSSQILPLLNEFQDRKAQFSPRHNIKGAMLVAESDRVAKEFRNGKGVSKWSWEDPKFSEEAIQLPTSTIEQPPSLSERLLIPTLLAGSVFAYLFYFPRDSGSQRDRLFESNMGRSWFTVKEQAAAMAELVAYVAGKISLTTTPGSRFYFDNDIDIIQRFQKRNKLLS</sequence>
<comment type="caution">
    <text evidence="1">The sequence shown here is derived from an EMBL/GenBank/DDBJ whole genome shotgun (WGS) entry which is preliminary data.</text>
</comment>
<proteinExistence type="predicted"/>
<keyword evidence="2" id="KW-1185">Reference proteome</keyword>
<organism evidence="1 2">
    <name type="scientific">Brassica napus</name>
    <name type="common">Rape</name>
    <dbReference type="NCBI Taxonomy" id="3708"/>
    <lineage>
        <taxon>Eukaryota</taxon>
        <taxon>Viridiplantae</taxon>
        <taxon>Streptophyta</taxon>
        <taxon>Embryophyta</taxon>
        <taxon>Tracheophyta</taxon>
        <taxon>Spermatophyta</taxon>
        <taxon>Magnoliopsida</taxon>
        <taxon>eudicotyledons</taxon>
        <taxon>Gunneridae</taxon>
        <taxon>Pentapetalae</taxon>
        <taxon>rosids</taxon>
        <taxon>malvids</taxon>
        <taxon>Brassicales</taxon>
        <taxon>Brassicaceae</taxon>
        <taxon>Brassiceae</taxon>
        <taxon>Brassica</taxon>
    </lineage>
</organism>
<dbReference type="EMBL" id="JAGKQM010000009">
    <property type="protein sequence ID" value="KAH0909385.1"/>
    <property type="molecule type" value="Genomic_DNA"/>
</dbReference>
<gene>
    <name evidence="1" type="ORF">HID58_032706</name>
</gene>
<dbReference type="Proteomes" id="UP000824890">
    <property type="component" value="Unassembled WGS sequence"/>
</dbReference>